<dbReference type="EMBL" id="BPQB01000020">
    <property type="protein sequence ID" value="GJE91149.1"/>
    <property type="molecule type" value="Genomic_DNA"/>
</dbReference>
<accession>A0A9P3LE14</accession>
<comment type="similarity">
    <text evidence="3 11">Belongs to the CND2 (condensin subunit 2) family.</text>
</comment>
<keyword evidence="7 11" id="KW-0132">Cell division</keyword>
<dbReference type="Pfam" id="PF05786">
    <property type="entry name" value="Cnd2"/>
    <property type="match status" value="1"/>
</dbReference>
<feature type="compositionally biased region" description="Acidic residues" evidence="12">
    <location>
        <begin position="19"/>
        <end position="32"/>
    </location>
</feature>
<organism evidence="13 14">
    <name type="scientific">Phanerochaete sordida</name>
    <dbReference type="NCBI Taxonomy" id="48140"/>
    <lineage>
        <taxon>Eukaryota</taxon>
        <taxon>Fungi</taxon>
        <taxon>Dikarya</taxon>
        <taxon>Basidiomycota</taxon>
        <taxon>Agaricomycotina</taxon>
        <taxon>Agaricomycetes</taxon>
        <taxon>Polyporales</taxon>
        <taxon>Phanerochaetaceae</taxon>
        <taxon>Phanerochaete</taxon>
    </lineage>
</organism>
<evidence type="ECO:0000256" key="4">
    <source>
        <dbReference type="ARBA" id="ARBA00016065"/>
    </source>
</evidence>
<dbReference type="InterPro" id="IPR022816">
    <property type="entry name" value="Condensin_barren_su2"/>
</dbReference>
<dbReference type="GO" id="GO:0000796">
    <property type="term" value="C:condensin complex"/>
    <property type="evidence" value="ECO:0007669"/>
    <property type="project" value="InterPro"/>
</dbReference>
<dbReference type="PANTHER" id="PTHR13108:SF9">
    <property type="entry name" value="CONDENSIN COMPLEX SUBUNIT 2"/>
    <property type="match status" value="1"/>
</dbReference>
<evidence type="ECO:0000256" key="12">
    <source>
        <dbReference type="SAM" id="MobiDB-lite"/>
    </source>
</evidence>
<evidence type="ECO:0000256" key="7">
    <source>
        <dbReference type="ARBA" id="ARBA00022618"/>
    </source>
</evidence>
<name>A0A9P3LE14_9APHY</name>
<evidence type="ECO:0000256" key="11">
    <source>
        <dbReference type="PIRNR" id="PIRNR017126"/>
    </source>
</evidence>
<dbReference type="Proteomes" id="UP000703269">
    <property type="component" value="Unassembled WGS sequence"/>
</dbReference>
<evidence type="ECO:0000313" key="13">
    <source>
        <dbReference type="EMBL" id="GJE91149.1"/>
    </source>
</evidence>
<evidence type="ECO:0000256" key="9">
    <source>
        <dbReference type="ARBA" id="ARBA00023067"/>
    </source>
</evidence>
<feature type="compositionally biased region" description="Acidic residues" evidence="12">
    <location>
        <begin position="372"/>
        <end position="381"/>
    </location>
</feature>
<feature type="compositionally biased region" description="Acidic residues" evidence="12">
    <location>
        <begin position="214"/>
        <end position="224"/>
    </location>
</feature>
<sequence length="831" mass="92209">MPPARTARSRPADAAPVDVDSDSAGDTENDEEPTPKPQRIARKRISEAFDASFTSDSGRAPLKSVNINDDAAEKRRRRKSTRPVIPLDDNEAGPSSEDPRAAAHARQKQQLLSVAEAPAIDVPLDVMNSNFEEWMKMATDNKINAANSWNFALIDYFHDMSLLRNNTDNSINFQRASCTLDGCVKIWTSRVDSVGTETGKLLSNLANEGRIGADDDDDDDDGEGGEGGQAKKRKTHRPASTLAKDISQLRNKKLDLEFHVDPLFRKTCADFDEGGAQGLLMNHLALGVGSDGSLRVVFDASDSVSKDDEEELEMEEPPAEVDLSDLRQQFLSNLEDFEEKTICHSLEDFSFSKDKWAVDDSANLFRNGPALEQDDDDDDFGPELAGFNDDLNDGAPADMEGAAPVEDFFVGDQAVNDDYVHDDPPSPSVGSEGAMADEAREHGAGGGGFVQFDPRKAPNERDLVLAMTDNGEGGMMYDYFDRSVLGKNWAGPEHWKLRKVVRRPDAAEAAPKKQREKKEPMKINFTEELTENPKEIAKKLFVAPSRGAALTLPGPSLAKKRTRKGKEKEKEEKRFDNTLPDDMHFSSKQLVTLFLKPKFSLRMRGQRGRADDRPEGEVDENFWAQAAAEQAAGRSESDEIDATQNGGAIPFNTQFFHDDEYDDAPGFDDVFDGGDVITAMPEPGEQDLLATAPQKRRVRPETVNYAKRAKRVDVRKLKDNIWRGLDIVVKEENEDEDAMDTDERPATDPTEPRVFESVISGLQQSYPKEKLDDISTSFCFICLLHLANERGLKLENGETEDTIIPDEEDTKKVGNLWDLKVYRDPDATPSA</sequence>
<evidence type="ECO:0000256" key="10">
    <source>
        <dbReference type="ARBA" id="ARBA00023306"/>
    </source>
</evidence>
<keyword evidence="14" id="KW-1185">Reference proteome</keyword>
<dbReference type="GO" id="GO:0007076">
    <property type="term" value="P:mitotic chromosome condensation"/>
    <property type="evidence" value="ECO:0007669"/>
    <property type="project" value="InterPro"/>
</dbReference>
<keyword evidence="10 11" id="KW-0131">Cell cycle</keyword>
<dbReference type="OrthoDB" id="362021at2759"/>
<dbReference type="GO" id="GO:0051301">
    <property type="term" value="P:cell division"/>
    <property type="evidence" value="ECO:0007669"/>
    <property type="project" value="UniProtKB-KW"/>
</dbReference>
<keyword evidence="9 11" id="KW-0226">DNA condensation</keyword>
<dbReference type="GO" id="GO:0003682">
    <property type="term" value="F:chromatin binding"/>
    <property type="evidence" value="ECO:0007669"/>
    <property type="project" value="TreeGrafter"/>
</dbReference>
<dbReference type="PANTHER" id="PTHR13108">
    <property type="entry name" value="CONDENSIN COMPLEX SUBUNIT 2"/>
    <property type="match status" value="1"/>
</dbReference>
<evidence type="ECO:0000313" key="14">
    <source>
        <dbReference type="Proteomes" id="UP000703269"/>
    </source>
</evidence>
<feature type="region of interest" description="Disordered" evidence="12">
    <location>
        <begin position="551"/>
        <end position="573"/>
    </location>
</feature>
<comment type="function">
    <text evidence="11">Regulatory subunit of the condensin complex, a complex required for conversion of interphase chromatin into mitotic-like condense chromosomes.</text>
</comment>
<evidence type="ECO:0000256" key="6">
    <source>
        <dbReference type="ARBA" id="ARBA00022490"/>
    </source>
</evidence>
<keyword evidence="5" id="KW-0158">Chromosome</keyword>
<evidence type="ECO:0000256" key="3">
    <source>
        <dbReference type="ARBA" id="ARBA00009471"/>
    </source>
</evidence>
<gene>
    <name evidence="13" type="ORF">PsYK624_072980</name>
</gene>
<feature type="region of interest" description="Disordered" evidence="12">
    <location>
        <begin position="416"/>
        <end position="436"/>
    </location>
</feature>
<evidence type="ECO:0000256" key="2">
    <source>
        <dbReference type="ARBA" id="ARBA00004496"/>
    </source>
</evidence>
<keyword evidence="8 11" id="KW-0498">Mitosis</keyword>
<evidence type="ECO:0000256" key="5">
    <source>
        <dbReference type="ARBA" id="ARBA00022454"/>
    </source>
</evidence>
<reference evidence="13 14" key="1">
    <citation type="submission" date="2021-08" db="EMBL/GenBank/DDBJ databases">
        <title>Draft Genome Sequence of Phanerochaete sordida strain YK-624.</title>
        <authorList>
            <person name="Mori T."/>
            <person name="Dohra H."/>
            <person name="Suzuki T."/>
            <person name="Kawagishi H."/>
            <person name="Hirai H."/>
        </authorList>
    </citation>
    <scope>NUCLEOTIDE SEQUENCE [LARGE SCALE GENOMIC DNA]</scope>
    <source>
        <strain evidence="13 14">YK-624</strain>
    </source>
</reference>
<evidence type="ECO:0000256" key="8">
    <source>
        <dbReference type="ARBA" id="ARBA00022776"/>
    </source>
</evidence>
<protein>
    <recommendedName>
        <fullName evidence="4 11">Condensin complex subunit 2</fullName>
    </recommendedName>
</protein>
<comment type="subcellular location">
    <subcellularLocation>
        <location evidence="1">Chromosome</location>
    </subcellularLocation>
    <subcellularLocation>
        <location evidence="2">Cytoplasm</location>
    </subcellularLocation>
</comment>
<feature type="region of interest" description="Disordered" evidence="12">
    <location>
        <begin position="367"/>
        <end position="400"/>
    </location>
</feature>
<feature type="region of interest" description="Disordered" evidence="12">
    <location>
        <begin position="208"/>
        <end position="241"/>
    </location>
</feature>
<dbReference type="PIRSF" id="PIRSF017126">
    <property type="entry name" value="Condensin_H"/>
    <property type="match status" value="1"/>
</dbReference>
<proteinExistence type="inferred from homology"/>
<comment type="caution">
    <text evidence="13">The sequence shown here is derived from an EMBL/GenBank/DDBJ whole genome shotgun (WGS) entry which is preliminary data.</text>
</comment>
<dbReference type="GO" id="GO:0005737">
    <property type="term" value="C:cytoplasm"/>
    <property type="evidence" value="ECO:0007669"/>
    <property type="project" value="UniProtKB-SubCell"/>
</dbReference>
<feature type="region of interest" description="Disordered" evidence="12">
    <location>
        <begin position="1"/>
        <end position="106"/>
    </location>
</feature>
<evidence type="ECO:0000256" key="1">
    <source>
        <dbReference type="ARBA" id="ARBA00004286"/>
    </source>
</evidence>
<keyword evidence="6" id="KW-0963">Cytoplasm</keyword>
<dbReference type="AlphaFoldDB" id="A0A9P3LE14"/>